<gene>
    <name evidence="1" type="ORF">RB2654_13119</name>
</gene>
<comment type="caution">
    <text evidence="1">The sequence shown here is derived from an EMBL/GenBank/DDBJ whole genome shotgun (WGS) entry which is preliminary data.</text>
</comment>
<evidence type="ECO:0000313" key="2">
    <source>
        <dbReference type="Proteomes" id="UP000002931"/>
    </source>
</evidence>
<dbReference type="OrthoDB" id="7854777at2"/>
<reference evidence="1 2" key="1">
    <citation type="journal article" date="2010" name="J. Bacteriol.">
        <title>Genome sequences of Pelagibaca bermudensis HTCC2601T and Maritimibacter alkaliphilus HTCC2654T, the type strains of two marine Roseobacter genera.</title>
        <authorList>
            <person name="Thrash J.C."/>
            <person name="Cho J.C."/>
            <person name="Ferriera S."/>
            <person name="Johnson J."/>
            <person name="Vergin K.L."/>
            <person name="Giovannoni S.J."/>
        </authorList>
    </citation>
    <scope>NUCLEOTIDE SEQUENCE [LARGE SCALE GENOMIC DNA]</scope>
    <source>
        <strain evidence="1 2">HTCC2654</strain>
    </source>
</reference>
<keyword evidence="2" id="KW-1185">Reference proteome</keyword>
<dbReference type="RefSeq" id="WP_008332358.1">
    <property type="nucleotide sequence ID" value="NZ_CH902578.1"/>
</dbReference>
<dbReference type="Proteomes" id="UP000002931">
    <property type="component" value="Unassembled WGS sequence"/>
</dbReference>
<dbReference type="AlphaFoldDB" id="A3VCY8"/>
<dbReference type="STRING" id="314271.RB2654_13119"/>
<name>A3VCY8_9RHOB</name>
<evidence type="ECO:0000313" key="1">
    <source>
        <dbReference type="EMBL" id="EAQ14015.1"/>
    </source>
</evidence>
<accession>A3VCY8</accession>
<dbReference type="HOGENOM" id="CLU_1164747_0_0_5"/>
<sequence length="238" mass="26110">MAQAFTIISARFPRDLSATDDTSGGPEGADFALAGSEVAWNEAGLPSRNRTIRTWIALWPDRDAGRRFLKRRVENIPLLTQAEEWWSGLLLPYQSHGDLNWHPDGKAASVFHDLGPRPKSSRPVFVLTTLGIGNPGEGMIAFGKGTRAVRQAFSDLPSVILEQQLLPDDQRLDAPTLSLWENEGAVISAAYRSEPHRSAMKVADHPDLARGSFTRMTLLWAEGSWEGVNLREKGAVGG</sequence>
<protein>
    <submittedName>
        <fullName evidence="1">Uncharacterized protein</fullName>
    </submittedName>
</protein>
<dbReference type="EMBL" id="AAMT01000003">
    <property type="protein sequence ID" value="EAQ14015.1"/>
    <property type="molecule type" value="Genomic_DNA"/>
</dbReference>
<organism evidence="1 2">
    <name type="scientific">Maritimibacter alkaliphilus HTCC2654</name>
    <dbReference type="NCBI Taxonomy" id="314271"/>
    <lineage>
        <taxon>Bacteria</taxon>
        <taxon>Pseudomonadati</taxon>
        <taxon>Pseudomonadota</taxon>
        <taxon>Alphaproteobacteria</taxon>
        <taxon>Rhodobacterales</taxon>
        <taxon>Roseobacteraceae</taxon>
        <taxon>Maritimibacter</taxon>
    </lineage>
</organism>
<proteinExistence type="predicted"/>